<reference evidence="2 3" key="1">
    <citation type="submission" date="2014-02" db="EMBL/GenBank/DDBJ databases">
        <title>Draft genome sequence of Lysinibacillus massiliensis CCUG 49529.</title>
        <authorList>
            <person name="Zhang F."/>
            <person name="Wang G."/>
            <person name="Zhang L."/>
        </authorList>
    </citation>
    <scope>NUCLEOTIDE SEQUENCE [LARGE SCALE GENOMIC DNA]</scope>
    <source>
        <strain evidence="2 3">CCUG 49529</strain>
    </source>
</reference>
<keyword evidence="3" id="KW-1185">Reference proteome</keyword>
<protein>
    <submittedName>
        <fullName evidence="2">Uncharacterized protein</fullName>
    </submittedName>
</protein>
<organism evidence="2 3">
    <name type="scientific">Ureibacillus massiliensis 4400831 = CIP 108448 = CCUG 49529</name>
    <dbReference type="NCBI Taxonomy" id="1211035"/>
    <lineage>
        <taxon>Bacteria</taxon>
        <taxon>Bacillati</taxon>
        <taxon>Bacillota</taxon>
        <taxon>Bacilli</taxon>
        <taxon>Bacillales</taxon>
        <taxon>Caryophanaceae</taxon>
        <taxon>Ureibacillus</taxon>
    </lineage>
</organism>
<comment type="caution">
    <text evidence="2">The sequence shown here is derived from an EMBL/GenBank/DDBJ whole genome shotgun (WGS) entry which is preliminary data.</text>
</comment>
<dbReference type="OrthoDB" id="2088453at2"/>
<name>A0A0A3J3F4_9BACL</name>
<dbReference type="eggNOG" id="ENOG5033BFY">
    <property type="taxonomic scope" value="Bacteria"/>
</dbReference>
<sequence length="477" mass="55573">MFRNINEFINGGNTFEMLINYDFKNESPWESVRNETDFLQKFHNYKYQNKSNIKFDCDNSNGTCALTDSLYQMLWGWSYKNRYSVPEFLKEKFGLQWNRFGPDTMNSFATTYNQALVIYGNDENKVKGNPYLNQFAALTHSIGNFTLLPFKLNPEEDGKSFNQYRGANFGKYFVYDYFDLSLKLLKESVSDLVFKKCIDTFFLNDYVDANYNVKPLFKSHAAFLSSERLSLNNPRKFLPQNESELNEYLNNVIINIQARARRIVAELQKQISLPTGNSVNISKTFPDESGELPVSTSDNKVIASVNKIWQKFKKSNLGRHTLTLLGTFLFVFLITFVITIYLTISRITHVTLPELFHTNGVLVVLISLLEIVLPLSFQLAILLTLILYFFIWWIRKKLWLCPDCRRIFGMKKLQTVLEKSEIINIKVDLENRDLNGKIIGTSEQYISGKRRHYTIHHQCKFCGYKKNTFSQKNVPNT</sequence>
<keyword evidence="1" id="KW-0812">Transmembrane</keyword>
<dbReference type="RefSeq" id="WP_036172935.1">
    <property type="nucleotide sequence ID" value="NZ_AVCZ01000005.1"/>
</dbReference>
<dbReference type="EMBL" id="JPVQ01000005">
    <property type="protein sequence ID" value="KGR91574.1"/>
    <property type="molecule type" value="Genomic_DNA"/>
</dbReference>
<proteinExistence type="predicted"/>
<keyword evidence="1" id="KW-0472">Membrane</keyword>
<evidence type="ECO:0000256" key="1">
    <source>
        <dbReference type="SAM" id="Phobius"/>
    </source>
</evidence>
<dbReference type="AlphaFoldDB" id="A0A0A3J3F4"/>
<keyword evidence="1" id="KW-1133">Transmembrane helix</keyword>
<feature type="transmembrane region" description="Helical" evidence="1">
    <location>
        <begin position="321"/>
        <end position="344"/>
    </location>
</feature>
<gene>
    <name evidence="2" type="ORF">CD30_04500</name>
</gene>
<accession>A0A0A3J3F4</accession>
<evidence type="ECO:0000313" key="3">
    <source>
        <dbReference type="Proteomes" id="UP000030595"/>
    </source>
</evidence>
<evidence type="ECO:0000313" key="2">
    <source>
        <dbReference type="EMBL" id="KGR91574.1"/>
    </source>
</evidence>
<feature type="transmembrane region" description="Helical" evidence="1">
    <location>
        <begin position="364"/>
        <end position="390"/>
    </location>
</feature>
<dbReference type="Proteomes" id="UP000030595">
    <property type="component" value="Unassembled WGS sequence"/>
</dbReference>